<evidence type="ECO:0000256" key="1">
    <source>
        <dbReference type="SAM" id="Phobius"/>
    </source>
</evidence>
<keyword evidence="1" id="KW-1133">Transmembrane helix</keyword>
<keyword evidence="1" id="KW-0472">Membrane</keyword>
<gene>
    <name evidence="2" type="ORF">J2Z62_000374</name>
</gene>
<dbReference type="Proteomes" id="UP001240643">
    <property type="component" value="Unassembled WGS sequence"/>
</dbReference>
<feature type="transmembrane region" description="Helical" evidence="1">
    <location>
        <begin position="106"/>
        <end position="133"/>
    </location>
</feature>
<evidence type="ECO:0000313" key="3">
    <source>
        <dbReference type="Proteomes" id="UP001240643"/>
    </source>
</evidence>
<protein>
    <submittedName>
        <fullName evidence="2">ABC-2 type transport system permease protein</fullName>
    </submittedName>
</protein>
<feature type="transmembrane region" description="Helical" evidence="1">
    <location>
        <begin position="224"/>
        <end position="243"/>
    </location>
</feature>
<dbReference type="RefSeq" id="WP_256547370.1">
    <property type="nucleotide sequence ID" value="NZ_CP101809.1"/>
</dbReference>
<name>A0ABU0LZ01_9BACT</name>
<evidence type="ECO:0000313" key="2">
    <source>
        <dbReference type="EMBL" id="MDQ0513936.1"/>
    </source>
</evidence>
<keyword evidence="3" id="KW-1185">Reference proteome</keyword>
<sequence length="648" mass="75039">MTNQTSPKISKENVNFQDDSQNFPFTLNPFLNFNSQKIPQKTDSTPVFKYQQVSKTNIWIFFYYLMFLFKLIFKKKNTIIIPICLYLLSTAVIIATFVLTDARITYIISYSLIFVELIFTIIFSSIKAINIFIDLEDLGIDIIVFSKRITTQNVILAKVLFFLTINLLWAFNVFLFNLILILVNKNLSEQFNHYLIYSFFAILFCGWIFGLVTALIGSKFSSKVALTLPLLFFTPILIGGTFLNSLSTNSLNATARVLNLAYDKNSSETISDANIFYLNNNKDEIFITPKNYDNEEFNDLQKALFRDSFQDFENVAYSYQMYSWFLTPYQMMNVFDLQNENILEKISDNQESNLKNYLYYNRKESKDFSYQLNSHPELLQLEIQNNNFLEKAYLVPGVFKNQTIFNNAINTNIIYARENASNFDVSFDEDNYIFASPDNLVGSLKPEILKGALSSQPFNQFAASFFARFNEQTSKPELLNAISVEIDELGGNLVDGIIDENAELFKPNFDTNLIKNVTEKKIYLATALIYYLYFAQNDSGLLKNLLQNDDPNLAYTPQRFSLQISSNNYFIGGYSSYVPVQQVVDQKVVSRYTLNESNNYLFQPVKEAYSLGYKKTVVDKNQFIYIWIGLTILLLTLVYLVYLRKDYR</sequence>
<organism evidence="2 3">
    <name type="scientific">Mycoplasmoides fastidiosum</name>
    <dbReference type="NCBI Taxonomy" id="92758"/>
    <lineage>
        <taxon>Bacteria</taxon>
        <taxon>Bacillati</taxon>
        <taxon>Mycoplasmatota</taxon>
        <taxon>Mycoplasmoidales</taxon>
        <taxon>Mycoplasmoidaceae</taxon>
        <taxon>Mycoplasmoides</taxon>
    </lineage>
</organism>
<reference evidence="2" key="1">
    <citation type="submission" date="2023-07" db="EMBL/GenBank/DDBJ databases">
        <title>Genomic Encyclopedia of Type Strains, Phase IV (KMG-IV): sequencing the most valuable type-strain genomes for metagenomic binning, comparative biology and taxonomic classification.</title>
        <authorList>
            <person name="Goeker M."/>
        </authorList>
    </citation>
    <scope>NUCLEOTIDE SEQUENCE [LARGE SCALE GENOMIC DNA]</scope>
    <source>
        <strain evidence="2">DSM 21204</strain>
    </source>
</reference>
<feature type="transmembrane region" description="Helical" evidence="1">
    <location>
        <begin position="624"/>
        <end position="643"/>
    </location>
</feature>
<accession>A0ABU0LZ01</accession>
<feature type="transmembrane region" description="Helical" evidence="1">
    <location>
        <begin position="80"/>
        <end position="100"/>
    </location>
</feature>
<dbReference type="EMBL" id="JAUSWO010000001">
    <property type="protein sequence ID" value="MDQ0513936.1"/>
    <property type="molecule type" value="Genomic_DNA"/>
</dbReference>
<proteinExistence type="predicted"/>
<feature type="transmembrane region" description="Helical" evidence="1">
    <location>
        <begin position="154"/>
        <end position="182"/>
    </location>
</feature>
<feature type="transmembrane region" description="Helical" evidence="1">
    <location>
        <begin position="56"/>
        <end position="73"/>
    </location>
</feature>
<keyword evidence="1" id="KW-0812">Transmembrane</keyword>
<feature type="transmembrane region" description="Helical" evidence="1">
    <location>
        <begin position="194"/>
        <end position="217"/>
    </location>
</feature>
<comment type="caution">
    <text evidence="2">The sequence shown here is derived from an EMBL/GenBank/DDBJ whole genome shotgun (WGS) entry which is preliminary data.</text>
</comment>